<proteinExistence type="predicted"/>
<organism evidence="1 2">
    <name type="scientific">Christiangramia sediminicola</name>
    <dbReference type="NCBI Taxonomy" id="3073267"/>
    <lineage>
        <taxon>Bacteria</taxon>
        <taxon>Pseudomonadati</taxon>
        <taxon>Bacteroidota</taxon>
        <taxon>Flavobacteriia</taxon>
        <taxon>Flavobacteriales</taxon>
        <taxon>Flavobacteriaceae</taxon>
        <taxon>Christiangramia</taxon>
    </lineage>
</organism>
<evidence type="ECO:0000313" key="1">
    <source>
        <dbReference type="EMBL" id="MDR5589349.1"/>
    </source>
</evidence>
<reference evidence="2" key="1">
    <citation type="submission" date="2023-07" db="EMBL/GenBank/DDBJ databases">
        <title>Christiangramia sp. SM2212., a novel bacterium of the family Flavobacteriaceae isolated from the sea sediment.</title>
        <authorList>
            <person name="Wang J."/>
            <person name="Zhang X."/>
        </authorList>
    </citation>
    <scope>NUCLEOTIDE SEQUENCE [LARGE SCALE GENOMIC DNA]</scope>
    <source>
        <strain evidence="2">SM2212</strain>
    </source>
</reference>
<dbReference type="Proteomes" id="UP001257234">
    <property type="component" value="Unassembled WGS sequence"/>
</dbReference>
<sequence>MKIKFLVFVLIIWSQLSFGQFEFSGSATLEGYYTENEALPFWFYSNQRGRISENTNLAAWVNARTSYESSEKSSFEIGAGFFYNDNSSNKIYIDELYAQYNYKFLSLIAGSKHEKDLYNGLSASNENILWSLNSRAIPGFKIETSRPVYFSSQERLGLEFYWSESYLGDNPGAENVRLHHKQVQLLYNLNENWQFKASLRHFVQWGGISERFGTQPSGFTDYLKVITGRGGGENSIESDQANALGNHLGSWIFSVKRQGKNSSVKFLFNNLFEDGSGSRLANFPDGRYTFFYESSNSEKVINSLLYEFYYTKDQSKTGPHLYDNYFNNGVYPFGWTYKGRVIGSPFFTYHSEYNYIINNKFLAHHIGLSGQLSIFDNLIPYKFMVSYSNNEGLYSVPSGIDELNEDRLSYYAEVKVLRMPIQLNFLFGADFNSDSSNNIGAGISISKHF</sequence>
<protein>
    <submittedName>
        <fullName evidence="1">Capsule assembly Wzi family protein</fullName>
    </submittedName>
</protein>
<dbReference type="InterPro" id="IPR038636">
    <property type="entry name" value="Wzi_sf"/>
</dbReference>
<accession>A0ABU1ELX0</accession>
<comment type="caution">
    <text evidence="1">The sequence shown here is derived from an EMBL/GenBank/DDBJ whole genome shotgun (WGS) entry which is preliminary data.</text>
</comment>
<keyword evidence="2" id="KW-1185">Reference proteome</keyword>
<dbReference type="RefSeq" id="WP_309560240.1">
    <property type="nucleotide sequence ID" value="NZ_JAVJIU010000001.1"/>
</dbReference>
<dbReference type="Gene3D" id="2.40.160.130">
    <property type="entry name" value="Capsule assembly protein Wzi"/>
    <property type="match status" value="1"/>
</dbReference>
<gene>
    <name evidence="1" type="ORF">RE431_01775</name>
</gene>
<dbReference type="EMBL" id="JAVJIU010000001">
    <property type="protein sequence ID" value="MDR5589349.1"/>
    <property type="molecule type" value="Genomic_DNA"/>
</dbReference>
<evidence type="ECO:0000313" key="2">
    <source>
        <dbReference type="Proteomes" id="UP001257234"/>
    </source>
</evidence>
<name>A0ABU1ELX0_9FLAO</name>